<reference evidence="1 2" key="1">
    <citation type="submission" date="2021-06" db="EMBL/GenBank/DDBJ databases">
        <authorList>
            <person name="Kallberg Y."/>
            <person name="Tangrot J."/>
            <person name="Rosling A."/>
        </authorList>
    </citation>
    <scope>NUCLEOTIDE SEQUENCE [LARGE SCALE GENOMIC DNA]</scope>
    <source>
        <strain evidence="1 2">120-4 pot B 10/14</strain>
    </source>
</reference>
<dbReference type="EMBL" id="CAJVQB010008701">
    <property type="protein sequence ID" value="CAG8722167.1"/>
    <property type="molecule type" value="Genomic_DNA"/>
</dbReference>
<dbReference type="Proteomes" id="UP000789901">
    <property type="component" value="Unassembled WGS sequence"/>
</dbReference>
<accession>A0ABN7V2K3</accession>
<evidence type="ECO:0000313" key="2">
    <source>
        <dbReference type="Proteomes" id="UP000789901"/>
    </source>
</evidence>
<protein>
    <submittedName>
        <fullName evidence="1">9040_t:CDS:1</fullName>
    </submittedName>
</protein>
<organism evidence="1 2">
    <name type="scientific">Gigaspora margarita</name>
    <dbReference type="NCBI Taxonomy" id="4874"/>
    <lineage>
        <taxon>Eukaryota</taxon>
        <taxon>Fungi</taxon>
        <taxon>Fungi incertae sedis</taxon>
        <taxon>Mucoromycota</taxon>
        <taxon>Glomeromycotina</taxon>
        <taxon>Glomeromycetes</taxon>
        <taxon>Diversisporales</taxon>
        <taxon>Gigasporaceae</taxon>
        <taxon>Gigaspora</taxon>
    </lineage>
</organism>
<gene>
    <name evidence="1" type="ORF">GMARGA_LOCUS13620</name>
</gene>
<keyword evidence="2" id="KW-1185">Reference proteome</keyword>
<feature type="non-terminal residue" evidence="1">
    <location>
        <position position="40"/>
    </location>
</feature>
<comment type="caution">
    <text evidence="1">The sequence shown here is derived from an EMBL/GenBank/DDBJ whole genome shotgun (WGS) entry which is preliminary data.</text>
</comment>
<name>A0ABN7V2K3_GIGMA</name>
<sequence>MEYFKRTPFYEVVILKWLTAHTNFPVNYQDAVKDFKDGVS</sequence>
<evidence type="ECO:0000313" key="1">
    <source>
        <dbReference type="EMBL" id="CAG8722167.1"/>
    </source>
</evidence>
<proteinExistence type="predicted"/>